<evidence type="ECO:0000256" key="1">
    <source>
        <dbReference type="SAM" id="Coils"/>
    </source>
</evidence>
<keyword evidence="4" id="KW-1185">Reference proteome</keyword>
<feature type="coiled-coil region" evidence="1">
    <location>
        <begin position="34"/>
        <end position="61"/>
    </location>
</feature>
<reference evidence="3 4" key="1">
    <citation type="submission" date="2019-01" db="EMBL/GenBank/DDBJ databases">
        <title>Draft genome sequence of Cellulomonas takizawaensis strain TKZ-21.</title>
        <authorList>
            <person name="Yamamura H."/>
            <person name="Hayashi T."/>
            <person name="Hamada M."/>
            <person name="Serisawa Y."/>
            <person name="Matsuyama K."/>
            <person name="Nakagawa Y."/>
            <person name="Otoguro M."/>
            <person name="Yanagida F."/>
            <person name="Hayakawa M."/>
        </authorList>
    </citation>
    <scope>NUCLEOTIDE SEQUENCE [LARGE SCALE GENOMIC DNA]</scope>
    <source>
        <strain evidence="3 4">NBRC12680</strain>
    </source>
</reference>
<feature type="compositionally biased region" description="Gly residues" evidence="2">
    <location>
        <begin position="338"/>
        <end position="347"/>
    </location>
</feature>
<dbReference type="Proteomes" id="UP000289954">
    <property type="component" value="Unassembled WGS sequence"/>
</dbReference>
<feature type="region of interest" description="Disordered" evidence="2">
    <location>
        <begin position="320"/>
        <end position="347"/>
    </location>
</feature>
<name>A0A402DPP1_9CELL</name>
<proteinExistence type="predicted"/>
<organism evidence="3 4">
    <name type="scientific">Cellulomonas biazotea</name>
    <dbReference type="NCBI Taxonomy" id="1709"/>
    <lineage>
        <taxon>Bacteria</taxon>
        <taxon>Bacillati</taxon>
        <taxon>Actinomycetota</taxon>
        <taxon>Actinomycetes</taxon>
        <taxon>Micrococcales</taxon>
        <taxon>Cellulomonadaceae</taxon>
        <taxon>Cellulomonas</taxon>
    </lineage>
</organism>
<gene>
    <name evidence="3" type="ORF">CBZ_11510</name>
</gene>
<dbReference type="AlphaFoldDB" id="A0A402DPP1"/>
<evidence type="ECO:0000313" key="4">
    <source>
        <dbReference type="Proteomes" id="UP000289954"/>
    </source>
</evidence>
<dbReference type="GO" id="GO:0055070">
    <property type="term" value="P:copper ion homeostasis"/>
    <property type="evidence" value="ECO:0007669"/>
    <property type="project" value="InterPro"/>
</dbReference>
<keyword evidence="1" id="KW-0175">Coiled coil</keyword>
<sequence>MIDFRYHIVSLISVFLALAVGIALGAGPLKETIGDTLTGQVEQLRSEKDALRSELDRTADELGHAASYIDAAGPQLLEGALADRRVAVVSLGEVGESVRTGIDDRLAQSGATVTAHVTLTESWTDPDLDSFRQALGGQLVGYLNPAVPDDAGVQDELAAALVQGLVAADPAAPDALASDSAFLLELLSGGDYPLVTIQDTVETAADAVVVIAPTERATGDAASADPDQAEETAAAWIAVLSAAQERSQGAVLADGPPGSDSLTSVVLGDDALADALTTVSGTQVVTGQVSTPLALAARIAGNNGHYGFGEGETVLPEAVSLPPVDRTPTADAGAPAAGDGGTEGTQG</sequence>
<accession>A0A402DPP1</accession>
<evidence type="ECO:0008006" key="5">
    <source>
        <dbReference type="Google" id="ProtNLM"/>
    </source>
</evidence>
<protein>
    <recommendedName>
        <fullName evidence="5">Copper transporter MctB</fullName>
    </recommendedName>
</protein>
<dbReference type="RefSeq" id="WP_130780701.1">
    <property type="nucleotide sequence ID" value="NZ_BIMR01000071.1"/>
</dbReference>
<dbReference type="GO" id="GO:0016020">
    <property type="term" value="C:membrane"/>
    <property type="evidence" value="ECO:0007669"/>
    <property type="project" value="InterPro"/>
</dbReference>
<dbReference type="EMBL" id="BIMR01000071">
    <property type="protein sequence ID" value="GCE76095.1"/>
    <property type="molecule type" value="Genomic_DNA"/>
</dbReference>
<evidence type="ECO:0000256" key="2">
    <source>
        <dbReference type="SAM" id="MobiDB-lite"/>
    </source>
</evidence>
<feature type="compositionally biased region" description="Low complexity" evidence="2">
    <location>
        <begin position="327"/>
        <end position="337"/>
    </location>
</feature>
<dbReference type="OrthoDB" id="4350157at2"/>
<comment type="caution">
    <text evidence="3">The sequence shown here is derived from an EMBL/GenBank/DDBJ whole genome shotgun (WGS) entry which is preliminary data.</text>
</comment>
<evidence type="ECO:0000313" key="3">
    <source>
        <dbReference type="EMBL" id="GCE76095.1"/>
    </source>
</evidence>
<dbReference type="Pfam" id="PF11382">
    <property type="entry name" value="MctB"/>
    <property type="match status" value="1"/>
</dbReference>
<dbReference type="InterPro" id="IPR021522">
    <property type="entry name" value="MctB"/>
</dbReference>